<proteinExistence type="predicted"/>
<evidence type="ECO:0000313" key="4">
    <source>
        <dbReference type="Proteomes" id="UP001165082"/>
    </source>
</evidence>
<name>A0A9W7FZ22_9STRA</name>
<dbReference type="AlphaFoldDB" id="A0A9W7FZ22"/>
<protein>
    <submittedName>
        <fullName evidence="3">Uncharacterized protein</fullName>
    </submittedName>
</protein>
<dbReference type="OrthoDB" id="10505365at2759"/>
<gene>
    <name evidence="3" type="ORF">TrRE_jg12445</name>
</gene>
<comment type="caution">
    <text evidence="3">The sequence shown here is derived from an EMBL/GenBank/DDBJ whole genome shotgun (WGS) entry which is preliminary data.</text>
</comment>
<feature type="coiled-coil region" evidence="1">
    <location>
        <begin position="15"/>
        <end position="42"/>
    </location>
</feature>
<accession>A0A9W7FZ22</accession>
<feature type="non-terminal residue" evidence="3">
    <location>
        <position position="1"/>
    </location>
</feature>
<evidence type="ECO:0000313" key="3">
    <source>
        <dbReference type="EMBL" id="GMI24292.1"/>
    </source>
</evidence>
<evidence type="ECO:0000256" key="2">
    <source>
        <dbReference type="SAM" id="MobiDB-lite"/>
    </source>
</evidence>
<dbReference type="Proteomes" id="UP001165082">
    <property type="component" value="Unassembled WGS sequence"/>
</dbReference>
<feature type="region of interest" description="Disordered" evidence="2">
    <location>
        <begin position="292"/>
        <end position="312"/>
    </location>
</feature>
<keyword evidence="1" id="KW-0175">Coiled coil</keyword>
<evidence type="ECO:0000256" key="1">
    <source>
        <dbReference type="SAM" id="Coils"/>
    </source>
</evidence>
<reference evidence="3" key="1">
    <citation type="submission" date="2022-07" db="EMBL/GenBank/DDBJ databases">
        <title>Genome analysis of Parmales, a sister group of diatoms, reveals the evolutionary specialization of diatoms from phago-mixotrophs to photoautotrophs.</title>
        <authorList>
            <person name="Ban H."/>
            <person name="Sato S."/>
            <person name="Yoshikawa S."/>
            <person name="Kazumasa Y."/>
            <person name="Nakamura Y."/>
            <person name="Ichinomiya M."/>
            <person name="Saitoh K."/>
            <person name="Sato N."/>
            <person name="Blanc-Mathieu R."/>
            <person name="Endo H."/>
            <person name="Kuwata A."/>
            <person name="Ogata H."/>
        </authorList>
    </citation>
    <scope>NUCLEOTIDE SEQUENCE</scope>
</reference>
<keyword evidence="4" id="KW-1185">Reference proteome</keyword>
<sequence>MSAQDEIKIEGEDSSTELRAVIKAKDETIAELKQKLKSLANLGAFATHHHENFTATHASAAGVSAPKKAAVLVEDNNSDAVANEALKDDDSAASWKEKARLARAKLAVAASPFNNKMKEYDQVHHNLTKALIDRGSKEGLVNFSADVNIKRVELADVFHEAPSEVLRYLLDERKVGVLRKHCIHQYNNSSIDHKIIYWQHFLKGGNKVVDYLLEARTSSSPDPPYTLTLSSINKKDIESSLPGGSLERLEDALGSLMKHKDSHRATIFGELRISSFEHGQAALTFGGALEEEDVEDDAQGDSSTRSLESVKRTKTILKRTTQAVNRKLSDKSLVYSSFKDILMEAKK</sequence>
<dbReference type="EMBL" id="BRXZ01007108">
    <property type="protein sequence ID" value="GMI24292.1"/>
    <property type="molecule type" value="Genomic_DNA"/>
</dbReference>
<organism evidence="3 4">
    <name type="scientific">Triparma retinervis</name>
    <dbReference type="NCBI Taxonomy" id="2557542"/>
    <lineage>
        <taxon>Eukaryota</taxon>
        <taxon>Sar</taxon>
        <taxon>Stramenopiles</taxon>
        <taxon>Ochrophyta</taxon>
        <taxon>Bolidophyceae</taxon>
        <taxon>Parmales</taxon>
        <taxon>Triparmaceae</taxon>
        <taxon>Triparma</taxon>
    </lineage>
</organism>